<evidence type="ECO:0000256" key="4">
    <source>
        <dbReference type="ARBA" id="ARBA00022692"/>
    </source>
</evidence>
<organism evidence="9 10">
    <name type="scientific">Pisciglobus halotolerans</name>
    <dbReference type="NCBI Taxonomy" id="745365"/>
    <lineage>
        <taxon>Bacteria</taxon>
        <taxon>Bacillati</taxon>
        <taxon>Bacillota</taxon>
        <taxon>Bacilli</taxon>
        <taxon>Lactobacillales</taxon>
        <taxon>Carnobacteriaceae</taxon>
    </lineage>
</organism>
<dbReference type="PANTHER" id="PTHR34582">
    <property type="entry name" value="UPF0702 TRANSMEMBRANE PROTEIN YCAP"/>
    <property type="match status" value="1"/>
</dbReference>
<sequence>MKYMLDSIAEFFQNIEKDVHSKDLFFSGWESLLRVILTTVMTYLLLLIILKSFGSRSVSSFSVYDLITTITIGSTISSILVFEEVTLINGIIAILLLLLIQLIISKLTTHWPNLANVISPSPKVVFLRGDFLEENMKKAHINKEEILAAIRSEAQTTSDKVYAVVLEVDGTLSVVMSATPSYEDEITKYLK</sequence>
<evidence type="ECO:0000259" key="8">
    <source>
        <dbReference type="Pfam" id="PF04239"/>
    </source>
</evidence>
<evidence type="ECO:0000256" key="6">
    <source>
        <dbReference type="ARBA" id="ARBA00023136"/>
    </source>
</evidence>
<dbReference type="InterPro" id="IPR007353">
    <property type="entry name" value="DUF421"/>
</dbReference>
<protein>
    <recommendedName>
        <fullName evidence="8">YetF C-terminal domain-containing protein</fullName>
    </recommendedName>
</protein>
<dbReference type="GO" id="GO:0005886">
    <property type="term" value="C:plasma membrane"/>
    <property type="evidence" value="ECO:0007669"/>
    <property type="project" value="UniProtKB-SubCell"/>
</dbReference>
<comment type="subcellular location">
    <subcellularLocation>
        <location evidence="1">Cell membrane</location>
        <topology evidence="1">Multi-pass membrane protein</topology>
    </subcellularLocation>
</comment>
<feature type="domain" description="YetF C-terminal" evidence="8">
    <location>
        <begin position="110"/>
        <end position="179"/>
    </location>
</feature>
<keyword evidence="5 7" id="KW-1133">Transmembrane helix</keyword>
<dbReference type="PANTHER" id="PTHR34582:SF6">
    <property type="entry name" value="UPF0702 TRANSMEMBRANE PROTEIN YCAP"/>
    <property type="match status" value="1"/>
</dbReference>
<keyword evidence="3" id="KW-1003">Cell membrane</keyword>
<feature type="transmembrane region" description="Helical" evidence="7">
    <location>
        <begin position="62"/>
        <end position="81"/>
    </location>
</feature>
<dbReference type="Pfam" id="PF04239">
    <property type="entry name" value="DUF421"/>
    <property type="match status" value="1"/>
</dbReference>
<dbReference type="AlphaFoldDB" id="A0A1I3BZC6"/>
<gene>
    <name evidence="9" type="ORF">SAMN04489868_11131</name>
</gene>
<name>A0A1I3BZC6_9LACT</name>
<evidence type="ECO:0000256" key="1">
    <source>
        <dbReference type="ARBA" id="ARBA00004651"/>
    </source>
</evidence>
<evidence type="ECO:0000256" key="3">
    <source>
        <dbReference type="ARBA" id="ARBA00022475"/>
    </source>
</evidence>
<dbReference type="EMBL" id="FOQE01000011">
    <property type="protein sequence ID" value="SFH67553.1"/>
    <property type="molecule type" value="Genomic_DNA"/>
</dbReference>
<evidence type="ECO:0000256" key="5">
    <source>
        <dbReference type="ARBA" id="ARBA00022989"/>
    </source>
</evidence>
<dbReference type="Proteomes" id="UP000198668">
    <property type="component" value="Unassembled WGS sequence"/>
</dbReference>
<dbReference type="RefSeq" id="WP_047389951.1">
    <property type="nucleotide sequence ID" value="NZ_FOQE01000011.1"/>
</dbReference>
<evidence type="ECO:0000313" key="10">
    <source>
        <dbReference type="Proteomes" id="UP000198668"/>
    </source>
</evidence>
<evidence type="ECO:0000313" key="9">
    <source>
        <dbReference type="EMBL" id="SFH67553.1"/>
    </source>
</evidence>
<keyword evidence="6 7" id="KW-0472">Membrane</keyword>
<dbReference type="Gene3D" id="3.30.240.20">
    <property type="entry name" value="bsu07140 like domains"/>
    <property type="match status" value="1"/>
</dbReference>
<keyword evidence="4 7" id="KW-0812">Transmembrane</keyword>
<feature type="transmembrane region" description="Helical" evidence="7">
    <location>
        <begin position="31"/>
        <end position="50"/>
    </location>
</feature>
<evidence type="ECO:0000256" key="7">
    <source>
        <dbReference type="SAM" id="Phobius"/>
    </source>
</evidence>
<evidence type="ECO:0000256" key="2">
    <source>
        <dbReference type="ARBA" id="ARBA00006448"/>
    </source>
</evidence>
<accession>A0A1I3BZC6</accession>
<dbReference type="OrthoDB" id="9793799at2"/>
<feature type="transmembrane region" description="Helical" evidence="7">
    <location>
        <begin position="87"/>
        <end position="104"/>
    </location>
</feature>
<dbReference type="InterPro" id="IPR023090">
    <property type="entry name" value="UPF0702_alpha/beta_dom_sf"/>
</dbReference>
<proteinExistence type="inferred from homology"/>
<comment type="similarity">
    <text evidence="2">Belongs to the UPF0702 family.</text>
</comment>
<reference evidence="9 10" key="1">
    <citation type="submission" date="2016-10" db="EMBL/GenBank/DDBJ databases">
        <authorList>
            <person name="de Groot N.N."/>
        </authorList>
    </citation>
    <scope>NUCLEOTIDE SEQUENCE [LARGE SCALE GENOMIC DNA]</scope>
    <source>
        <strain evidence="9 10">DSM 27630</strain>
    </source>
</reference>
<keyword evidence="10" id="KW-1185">Reference proteome</keyword>